<protein>
    <submittedName>
        <fullName evidence="1">Uncharacterized protein</fullName>
    </submittedName>
</protein>
<organism evidence="1 2">
    <name type="scientific">Nocardia niwae</name>
    <dbReference type="NCBI Taxonomy" id="626084"/>
    <lineage>
        <taxon>Bacteria</taxon>
        <taxon>Bacillati</taxon>
        <taxon>Actinomycetota</taxon>
        <taxon>Actinomycetes</taxon>
        <taxon>Mycobacteriales</taxon>
        <taxon>Nocardiaceae</taxon>
        <taxon>Nocardia</taxon>
    </lineage>
</organism>
<evidence type="ECO:0000313" key="1">
    <source>
        <dbReference type="EMBL" id="MEU2122718.1"/>
    </source>
</evidence>
<sequence length="107" mass="11768">MPYPELNARPRWQSTGNGKFPVAAHVDGRWWVLRLNGFPDHPLWTLFIDGAPRFDLDDTPATWGSPSARSLPPLEPNTAEQILSGIKGFLAYGSEAGKPCDDPFCCG</sequence>
<accession>A0ABV2X9Z7</accession>
<dbReference type="Proteomes" id="UP001550535">
    <property type="component" value="Unassembled WGS sequence"/>
</dbReference>
<name>A0ABV2X9Z7_9NOCA</name>
<reference evidence="1 2" key="1">
    <citation type="submission" date="2024-06" db="EMBL/GenBank/DDBJ databases">
        <title>The Natural Products Discovery Center: Release of the First 8490 Sequenced Strains for Exploring Actinobacteria Biosynthetic Diversity.</title>
        <authorList>
            <person name="Kalkreuter E."/>
            <person name="Kautsar S.A."/>
            <person name="Yang D."/>
            <person name="Bader C.D."/>
            <person name="Teijaro C.N."/>
            <person name="Fluegel L."/>
            <person name="Davis C.M."/>
            <person name="Simpson J.R."/>
            <person name="Lauterbach L."/>
            <person name="Steele A.D."/>
            <person name="Gui C."/>
            <person name="Meng S."/>
            <person name="Li G."/>
            <person name="Viehrig K."/>
            <person name="Ye F."/>
            <person name="Su P."/>
            <person name="Kiefer A.F."/>
            <person name="Nichols A."/>
            <person name="Cepeda A.J."/>
            <person name="Yan W."/>
            <person name="Fan B."/>
            <person name="Jiang Y."/>
            <person name="Adhikari A."/>
            <person name="Zheng C.-J."/>
            <person name="Schuster L."/>
            <person name="Cowan T.M."/>
            <person name="Smanski M.J."/>
            <person name="Chevrette M.G."/>
            <person name="De Carvalho L.P.S."/>
            <person name="Shen B."/>
        </authorList>
    </citation>
    <scope>NUCLEOTIDE SEQUENCE [LARGE SCALE GENOMIC DNA]</scope>
    <source>
        <strain evidence="1 2">NPDC019434</strain>
    </source>
</reference>
<evidence type="ECO:0000313" key="2">
    <source>
        <dbReference type="Proteomes" id="UP001550535"/>
    </source>
</evidence>
<gene>
    <name evidence="1" type="ORF">ABZ507_12965</name>
</gene>
<dbReference type="EMBL" id="JBEYBR010000027">
    <property type="protein sequence ID" value="MEU2122718.1"/>
    <property type="molecule type" value="Genomic_DNA"/>
</dbReference>
<comment type="caution">
    <text evidence="1">The sequence shown here is derived from an EMBL/GenBank/DDBJ whole genome shotgun (WGS) entry which is preliminary data.</text>
</comment>
<proteinExistence type="predicted"/>
<keyword evidence="2" id="KW-1185">Reference proteome</keyword>
<dbReference type="RefSeq" id="WP_357803712.1">
    <property type="nucleotide sequence ID" value="NZ_JBEYBM010000006.1"/>
</dbReference>